<dbReference type="GO" id="GO:0032784">
    <property type="term" value="P:regulation of DNA-templated transcription elongation"/>
    <property type="evidence" value="ECO:0007669"/>
    <property type="project" value="UniProtKB-UniRule"/>
</dbReference>
<dbReference type="Pfam" id="PF03449">
    <property type="entry name" value="GreA_GreB_N"/>
    <property type="match status" value="1"/>
</dbReference>
<evidence type="ECO:0000256" key="9">
    <source>
        <dbReference type="RuleBase" id="RU000556"/>
    </source>
</evidence>
<comment type="similarity">
    <text evidence="1 8 9">Belongs to the GreA/GreB family.</text>
</comment>
<keyword evidence="3 8" id="KW-0805">Transcription regulation</keyword>
<reference evidence="12 13" key="2">
    <citation type="submission" date="2020-08" db="EMBL/GenBank/DDBJ databases">
        <title>Listeria ohnekaius sp. nov. and Listeria portnoyii sp. nov. isolated from non-agricultural and natural environments.</title>
        <authorList>
            <person name="Weller D."/>
            <person name="Belias A.M."/>
            <person name="Liao J."/>
            <person name="Guo S."/>
            <person name="Orsi R.H."/>
            <person name="Wiedmann M."/>
        </authorList>
    </citation>
    <scope>NUCLEOTIDE SEQUENCE [LARGE SCALE GENOMIC DNA]</scope>
    <source>
        <strain evidence="12 13">FSL W9-0585</strain>
    </source>
</reference>
<reference evidence="12 13" key="1">
    <citation type="submission" date="2020-05" db="EMBL/GenBank/DDBJ databases">
        <authorList>
            <person name="Carlin C.R."/>
        </authorList>
    </citation>
    <scope>NUCLEOTIDE SEQUENCE [LARGE SCALE GENOMIC DNA]</scope>
    <source>
        <strain evidence="12 13">FSL W9-0585</strain>
    </source>
</reference>
<dbReference type="PROSITE" id="PS00830">
    <property type="entry name" value="GREAB_2"/>
    <property type="match status" value="1"/>
</dbReference>
<dbReference type="GO" id="GO:0003746">
    <property type="term" value="F:translation elongation factor activity"/>
    <property type="evidence" value="ECO:0007669"/>
    <property type="project" value="UniProtKB-KW"/>
</dbReference>
<evidence type="ECO:0000256" key="6">
    <source>
        <dbReference type="ARBA" id="ARBA00024916"/>
    </source>
</evidence>
<comment type="caution">
    <text evidence="12">The sequence shown here is derived from an EMBL/GenBank/DDBJ whole genome shotgun (WGS) entry which is preliminary data.</text>
</comment>
<sequence length="158" mass="17145">MATEKVFPMTLEGKAKLENELNDLKTVKRKEVVERIKIARSFGDLSENSEYDSAKDEQAFVEGRITTLENMIRNAQIIDASAMSGEVALGNTVTFKELPNGDEESYTIVGSAEADPFEGLISNDSPIAKALLGCKEGDEVTIQTPGGEMNVKITKISA</sequence>
<evidence type="ECO:0000259" key="10">
    <source>
        <dbReference type="Pfam" id="PF01272"/>
    </source>
</evidence>
<keyword evidence="12" id="KW-0648">Protein biosynthesis</keyword>
<dbReference type="GO" id="GO:0003677">
    <property type="term" value="F:DNA binding"/>
    <property type="evidence" value="ECO:0007669"/>
    <property type="project" value="UniProtKB-UniRule"/>
</dbReference>
<dbReference type="NCBIfam" id="NF001263">
    <property type="entry name" value="PRK00226.1-4"/>
    <property type="match status" value="1"/>
</dbReference>
<keyword evidence="13" id="KW-1185">Reference proteome</keyword>
<dbReference type="InterPro" id="IPR022691">
    <property type="entry name" value="Tscrpt_elong_fac_GreA/B_N"/>
</dbReference>
<dbReference type="SUPFAM" id="SSF54534">
    <property type="entry name" value="FKBP-like"/>
    <property type="match status" value="1"/>
</dbReference>
<feature type="domain" description="Transcription elongation factor GreA/GreB C-terminal" evidence="10">
    <location>
        <begin position="84"/>
        <end position="157"/>
    </location>
</feature>
<dbReference type="RefSeq" id="WP_181675448.1">
    <property type="nucleotide sequence ID" value="NZ_JABJVM010000002.1"/>
</dbReference>
<dbReference type="Gene3D" id="1.10.287.180">
    <property type="entry name" value="Transcription elongation factor, GreA/GreB, N-terminal domain"/>
    <property type="match status" value="1"/>
</dbReference>
<dbReference type="HAMAP" id="MF_00105">
    <property type="entry name" value="GreA_GreB"/>
    <property type="match status" value="1"/>
</dbReference>
<dbReference type="InterPro" id="IPR028624">
    <property type="entry name" value="Tscrpt_elong_fac_GreA/B"/>
</dbReference>
<dbReference type="Pfam" id="PF01272">
    <property type="entry name" value="GreA_GreB"/>
    <property type="match status" value="1"/>
</dbReference>
<dbReference type="FunFam" id="1.10.287.180:FF:000001">
    <property type="entry name" value="Transcription elongation factor GreA"/>
    <property type="match status" value="1"/>
</dbReference>
<evidence type="ECO:0000256" key="4">
    <source>
        <dbReference type="ARBA" id="ARBA00023125"/>
    </source>
</evidence>
<keyword evidence="5 8" id="KW-0804">Transcription</keyword>
<evidence type="ECO:0000256" key="3">
    <source>
        <dbReference type="ARBA" id="ARBA00023015"/>
    </source>
</evidence>
<keyword evidence="4 8" id="KW-0238">DNA-binding</keyword>
<comment type="function">
    <text evidence="6 8 9">Necessary for efficient RNA polymerase transcription elongation past template-encoded arresting sites. The arresting sites in DNA have the property of trapping a certain fraction of elongating RNA polymerases that pass through, resulting in locked ternary complexes. Cleavage of the nascent transcript by cleavage factors such as GreA or GreB allows the resumption of elongation from the new 3'terminus. GreA releases sequences of 2 to 3 nucleotides.</text>
</comment>
<dbReference type="InterPro" id="IPR001437">
    <property type="entry name" value="Tscrpt_elong_fac_GreA/B_C"/>
</dbReference>
<dbReference type="InterPro" id="IPR023459">
    <property type="entry name" value="Tscrpt_elong_fac_GreA/B_fam"/>
</dbReference>
<gene>
    <name evidence="8 12" type="primary">greA</name>
    <name evidence="12" type="ORF">HPK16_02535</name>
</gene>
<organism evidence="12 13">
    <name type="scientific">Listeria rustica</name>
    <dbReference type="NCBI Taxonomy" id="2713503"/>
    <lineage>
        <taxon>Bacteria</taxon>
        <taxon>Bacillati</taxon>
        <taxon>Bacillota</taxon>
        <taxon>Bacilli</taxon>
        <taxon>Bacillales</taxon>
        <taxon>Listeriaceae</taxon>
        <taxon>Listeria</taxon>
    </lineage>
</organism>
<dbReference type="GO" id="GO:0006354">
    <property type="term" value="P:DNA-templated transcription elongation"/>
    <property type="evidence" value="ECO:0007669"/>
    <property type="project" value="TreeGrafter"/>
</dbReference>
<evidence type="ECO:0000259" key="11">
    <source>
        <dbReference type="Pfam" id="PF03449"/>
    </source>
</evidence>
<dbReference type="SUPFAM" id="SSF46557">
    <property type="entry name" value="GreA transcript cleavage protein, N-terminal domain"/>
    <property type="match status" value="1"/>
</dbReference>
<dbReference type="FunFam" id="3.10.50.30:FF:000001">
    <property type="entry name" value="Transcription elongation factor GreA"/>
    <property type="match status" value="1"/>
</dbReference>
<dbReference type="PIRSF" id="PIRSF006092">
    <property type="entry name" value="GreA_GreB"/>
    <property type="match status" value="1"/>
</dbReference>
<dbReference type="PANTHER" id="PTHR30437">
    <property type="entry name" value="TRANSCRIPTION ELONGATION FACTOR GREA"/>
    <property type="match status" value="1"/>
</dbReference>
<dbReference type="NCBIfam" id="NF001261">
    <property type="entry name" value="PRK00226.1-2"/>
    <property type="match status" value="1"/>
</dbReference>
<dbReference type="GO" id="GO:0070063">
    <property type="term" value="F:RNA polymerase binding"/>
    <property type="evidence" value="ECO:0007669"/>
    <property type="project" value="InterPro"/>
</dbReference>
<name>A0A7W1T4K0_9LIST</name>
<dbReference type="PANTHER" id="PTHR30437:SF4">
    <property type="entry name" value="TRANSCRIPTION ELONGATION FACTOR GREA"/>
    <property type="match status" value="1"/>
</dbReference>
<evidence type="ECO:0000256" key="8">
    <source>
        <dbReference type="HAMAP-Rule" id="MF_00105"/>
    </source>
</evidence>
<accession>A0A7W1T4K0</accession>
<evidence type="ECO:0000313" key="12">
    <source>
        <dbReference type="EMBL" id="MBA3925206.1"/>
    </source>
</evidence>
<evidence type="ECO:0000256" key="1">
    <source>
        <dbReference type="ARBA" id="ARBA00008213"/>
    </source>
</evidence>
<keyword evidence="12" id="KW-0251">Elongation factor</keyword>
<dbReference type="EMBL" id="JABJVM010000002">
    <property type="protein sequence ID" value="MBA3925206.1"/>
    <property type="molecule type" value="Genomic_DNA"/>
</dbReference>
<evidence type="ECO:0000256" key="5">
    <source>
        <dbReference type="ARBA" id="ARBA00023163"/>
    </source>
</evidence>
<evidence type="ECO:0000256" key="7">
    <source>
        <dbReference type="ARBA" id="ARBA00030776"/>
    </source>
</evidence>
<dbReference type="Gene3D" id="3.10.50.30">
    <property type="entry name" value="Transcription elongation factor, GreA/GreB, C-terminal domain"/>
    <property type="match status" value="1"/>
</dbReference>
<protein>
    <recommendedName>
        <fullName evidence="2 8">Transcription elongation factor GreA</fullName>
    </recommendedName>
    <alternativeName>
        <fullName evidence="7 8">Transcript cleavage factor GreA</fullName>
    </alternativeName>
</protein>
<dbReference type="InterPro" id="IPR036953">
    <property type="entry name" value="GreA/GreB_C_sf"/>
</dbReference>
<feature type="domain" description="Transcription elongation factor GreA/GreB N-terminal" evidence="11">
    <location>
        <begin position="8"/>
        <end position="77"/>
    </location>
</feature>
<dbReference type="PROSITE" id="PS00829">
    <property type="entry name" value="GREAB_1"/>
    <property type="match status" value="1"/>
</dbReference>
<evidence type="ECO:0000256" key="2">
    <source>
        <dbReference type="ARBA" id="ARBA00013729"/>
    </source>
</evidence>
<dbReference type="InterPro" id="IPR018151">
    <property type="entry name" value="TF_GreA/GreB_CS"/>
</dbReference>
<dbReference type="InterPro" id="IPR036805">
    <property type="entry name" value="Tscrpt_elong_fac_GreA/B_N_sf"/>
</dbReference>
<dbReference type="AlphaFoldDB" id="A0A7W1T4K0"/>
<dbReference type="NCBIfam" id="TIGR01462">
    <property type="entry name" value="greA"/>
    <property type="match status" value="1"/>
</dbReference>
<proteinExistence type="inferred from homology"/>
<evidence type="ECO:0000313" key="13">
    <source>
        <dbReference type="Proteomes" id="UP000548787"/>
    </source>
</evidence>
<dbReference type="InterPro" id="IPR006359">
    <property type="entry name" value="Tscrpt_elong_fac_GreA"/>
</dbReference>
<dbReference type="Proteomes" id="UP000548787">
    <property type="component" value="Unassembled WGS sequence"/>
</dbReference>